<dbReference type="PATRIC" id="fig|1684.5.peg.1608"/>
<dbReference type="Proteomes" id="UP000033567">
    <property type="component" value="Unassembled WGS sequence"/>
</dbReference>
<reference evidence="2 3" key="1">
    <citation type="submission" date="2014-12" db="EMBL/GenBank/DDBJ databases">
        <title>Comparative genomics of the lactic acid bacteria isolated from the honey bee gut.</title>
        <authorList>
            <person name="Ellegaard K.M."/>
            <person name="Tamarit D."/>
            <person name="Javelind E."/>
            <person name="Olofsson T."/>
            <person name="Andersson S.G."/>
            <person name="Vasquez A."/>
        </authorList>
    </citation>
    <scope>NUCLEOTIDE SEQUENCE [LARGE SCALE GENOMIC DNA]</scope>
    <source>
        <strain evidence="2 3">Bin7</strain>
    </source>
</reference>
<dbReference type="EMBL" id="JWMF01000007">
    <property type="protein sequence ID" value="KJY50821.1"/>
    <property type="molecule type" value="Genomic_DNA"/>
</dbReference>
<organism evidence="2 3">
    <name type="scientific">Bifidobacterium mellis</name>
    <dbReference type="NCBI Taxonomy" id="1293823"/>
    <lineage>
        <taxon>Bacteria</taxon>
        <taxon>Bacillati</taxon>
        <taxon>Actinomycetota</taxon>
        <taxon>Actinomycetes</taxon>
        <taxon>Bifidobacteriales</taxon>
        <taxon>Bifidobacteriaceae</taxon>
        <taxon>Bifidobacterium</taxon>
    </lineage>
</organism>
<dbReference type="InterPro" id="IPR041578">
    <property type="entry name" value="PIN_8"/>
</dbReference>
<evidence type="ECO:0000259" key="1">
    <source>
        <dbReference type="Pfam" id="PF18476"/>
    </source>
</evidence>
<accession>A0A0F4KZQ0</accession>
<gene>
    <name evidence="2" type="ORF">JF70_15330</name>
</gene>
<dbReference type="RefSeq" id="WP_156149649.1">
    <property type="nucleotide sequence ID" value="NZ_KQ033885.1"/>
</dbReference>
<sequence length="315" mass="35376">MALSGMCHWLYPSGMTKRLASEMAADKTNTEVNCQPSSTMNDLSDKVQTVFKVLDRREKLAALPKLEEALASLNSKNSINAQVDRDSTVFGFDTNAVIKISSLSRSKSDNIIDFIKTLPKHHIIIPGQVAQETWNVITRDHHNSKIGQIITMQKTDVQSIRTLLGDVKADRTFDLLQELRAIYQEYQPQNDSDSLRSLTSTITNLKAVAICPFVPRAQFLQLAEVRQKTNTPPGFRDSGDNHGDYFVWADFLLGVCMLNKPNITNIVLVTDDTKSDWSIRGVTHPMLSAEIDALCGKKFQLWGVQDFSRYVELNI</sequence>
<evidence type="ECO:0000313" key="2">
    <source>
        <dbReference type="EMBL" id="KJY50821.1"/>
    </source>
</evidence>
<dbReference type="AlphaFoldDB" id="A0A0F4KZQ0"/>
<comment type="caution">
    <text evidence="2">The sequence shown here is derived from an EMBL/GenBank/DDBJ whole genome shotgun (WGS) entry which is preliminary data.</text>
</comment>
<feature type="domain" description="PIN like" evidence="1">
    <location>
        <begin position="176"/>
        <end position="280"/>
    </location>
</feature>
<protein>
    <recommendedName>
        <fullName evidence="1">PIN like domain-containing protein</fullName>
    </recommendedName>
</protein>
<proteinExistence type="predicted"/>
<name>A0A0F4KZQ0_9BIFI</name>
<evidence type="ECO:0000313" key="3">
    <source>
        <dbReference type="Proteomes" id="UP000033567"/>
    </source>
</evidence>
<dbReference type="Pfam" id="PF18476">
    <property type="entry name" value="PIN_8"/>
    <property type="match status" value="1"/>
</dbReference>
<keyword evidence="3" id="KW-1185">Reference proteome</keyword>